<evidence type="ECO:0000313" key="3">
    <source>
        <dbReference type="Proteomes" id="UP000273143"/>
    </source>
</evidence>
<dbReference type="EMBL" id="CP029822">
    <property type="protein sequence ID" value="AZS50108.1"/>
    <property type="molecule type" value="Genomic_DNA"/>
</dbReference>
<dbReference type="InterPro" id="IPR009081">
    <property type="entry name" value="PP-bd_ACP"/>
</dbReference>
<dbReference type="SUPFAM" id="SSF47336">
    <property type="entry name" value="ACP-like"/>
    <property type="match status" value="1"/>
</dbReference>
<organism evidence="2 3">
    <name type="scientific">Entomomonas moraniae</name>
    <dbReference type="NCBI Taxonomy" id="2213226"/>
    <lineage>
        <taxon>Bacteria</taxon>
        <taxon>Pseudomonadati</taxon>
        <taxon>Pseudomonadota</taxon>
        <taxon>Gammaproteobacteria</taxon>
        <taxon>Pseudomonadales</taxon>
        <taxon>Pseudomonadaceae</taxon>
        <taxon>Entomomonas</taxon>
    </lineage>
</organism>
<evidence type="ECO:0000313" key="2">
    <source>
        <dbReference type="EMBL" id="AZS50108.1"/>
    </source>
</evidence>
<sequence>MKTKKIETIIKDQVGELTDFDVDTINKETLISDFGFVSLDFLSIQVALKRALGINVDLNQLTEANLTTFGELVEFLSKDK</sequence>
<accession>A0A3S9XCS6</accession>
<gene>
    <name evidence="2" type="ORF">DM558_04655</name>
</gene>
<dbReference type="AlphaFoldDB" id="A0A3S9XCS6"/>
<keyword evidence="3" id="KW-1185">Reference proteome</keyword>
<feature type="domain" description="Carrier" evidence="1">
    <location>
        <begin position="1"/>
        <end position="80"/>
    </location>
</feature>
<name>A0A3S9XCS6_9GAMM</name>
<evidence type="ECO:0000259" key="1">
    <source>
        <dbReference type="PROSITE" id="PS50075"/>
    </source>
</evidence>
<dbReference type="KEGG" id="emo:DM558_04655"/>
<proteinExistence type="predicted"/>
<protein>
    <recommendedName>
        <fullName evidence="1">Carrier domain-containing protein</fullName>
    </recommendedName>
</protein>
<dbReference type="PROSITE" id="PS50075">
    <property type="entry name" value="CARRIER"/>
    <property type="match status" value="1"/>
</dbReference>
<dbReference type="Proteomes" id="UP000273143">
    <property type="component" value="Chromosome"/>
</dbReference>
<dbReference type="Gene3D" id="1.10.1200.10">
    <property type="entry name" value="ACP-like"/>
    <property type="match status" value="1"/>
</dbReference>
<reference evidence="3" key="1">
    <citation type="submission" date="2018-06" db="EMBL/GenBank/DDBJ databases">
        <title>Complete genome of Pseudomonas insecticola strain QZS01.</title>
        <authorList>
            <person name="Wang J."/>
            <person name="Su Q."/>
        </authorList>
    </citation>
    <scope>NUCLEOTIDE SEQUENCE [LARGE SCALE GENOMIC DNA]</scope>
    <source>
        <strain evidence="3">QZS01</strain>
    </source>
</reference>
<dbReference type="InterPro" id="IPR036736">
    <property type="entry name" value="ACP-like_sf"/>
</dbReference>
<dbReference type="RefSeq" id="WP_127162252.1">
    <property type="nucleotide sequence ID" value="NZ_CP029822.1"/>
</dbReference>
<dbReference type="Pfam" id="PF00550">
    <property type="entry name" value="PP-binding"/>
    <property type="match status" value="1"/>
</dbReference>